<dbReference type="PANTHER" id="PTHR46696:SF6">
    <property type="entry name" value="P450, PUTATIVE (EUROFUNG)-RELATED"/>
    <property type="match status" value="1"/>
</dbReference>
<feature type="region of interest" description="Disordered" evidence="2">
    <location>
        <begin position="122"/>
        <end position="170"/>
    </location>
</feature>
<reference evidence="3 4" key="1">
    <citation type="submission" date="2021-02" db="EMBL/GenBank/DDBJ databases">
        <title>Streptomyces spirodelae sp. nov., isolated from duckweed.</title>
        <authorList>
            <person name="Saimee Y."/>
            <person name="Duangmal K."/>
        </authorList>
    </citation>
    <scope>NUCLEOTIDE SEQUENCE [LARGE SCALE GENOMIC DNA]</scope>
    <source>
        <strain evidence="3 4">DW4-2</strain>
    </source>
</reference>
<dbReference type="RefSeq" id="WP_209265203.1">
    <property type="nucleotide sequence ID" value="NZ_JAFFZN010000010.1"/>
</dbReference>
<evidence type="ECO:0000313" key="4">
    <source>
        <dbReference type="Proteomes" id="UP001518976"/>
    </source>
</evidence>
<dbReference type="Gene3D" id="1.10.630.10">
    <property type="entry name" value="Cytochrome P450"/>
    <property type="match status" value="1"/>
</dbReference>
<comment type="caution">
    <text evidence="3">The sequence shown here is derived from an EMBL/GenBank/DDBJ whole genome shotgun (WGS) entry which is preliminary data.</text>
</comment>
<dbReference type="InterPro" id="IPR036396">
    <property type="entry name" value="Cyt_P450_sf"/>
</dbReference>
<dbReference type="InterPro" id="IPR017972">
    <property type="entry name" value="Cyt_P450_CS"/>
</dbReference>
<accession>A0ABS3WTD6</accession>
<organism evidence="3 4">
    <name type="scientific">Streptomyces spirodelae</name>
    <dbReference type="NCBI Taxonomy" id="2812904"/>
    <lineage>
        <taxon>Bacteria</taxon>
        <taxon>Bacillati</taxon>
        <taxon>Actinomycetota</taxon>
        <taxon>Actinomycetes</taxon>
        <taxon>Kitasatosporales</taxon>
        <taxon>Streptomycetaceae</taxon>
        <taxon>Streptomyces</taxon>
    </lineage>
</organism>
<dbReference type="EMBL" id="JAFFZN010000010">
    <property type="protein sequence ID" value="MBO8186386.1"/>
    <property type="molecule type" value="Genomic_DNA"/>
</dbReference>
<gene>
    <name evidence="3" type="ORF">JW592_13070</name>
</gene>
<dbReference type="PANTHER" id="PTHR46696">
    <property type="entry name" value="P450, PUTATIVE (EUROFUNG)-RELATED"/>
    <property type="match status" value="1"/>
</dbReference>
<sequence length="204" mass="21377">MATSKRRAPGDDVTSRLCATDGVGDDEIAMLPMALLFAGHETTVVQIGLGALLLTDPGQWQAMLADPGLVPDAVEEILRAPGKAGGGIPRYAHTDITRQAAARLSFGHGARYCLGVLPGPHGTAGCPRSPRRELPDAESGSPHRGTPPARGRTDRRPDRTPGEVVSGETVSTVSRHVFAPFYAKVAGPAVAKAGITTHRERLLP</sequence>
<evidence type="ECO:0008006" key="5">
    <source>
        <dbReference type="Google" id="ProtNLM"/>
    </source>
</evidence>
<keyword evidence="4" id="KW-1185">Reference proteome</keyword>
<evidence type="ECO:0000256" key="2">
    <source>
        <dbReference type="SAM" id="MobiDB-lite"/>
    </source>
</evidence>
<dbReference type="PROSITE" id="PS00086">
    <property type="entry name" value="CYTOCHROME_P450"/>
    <property type="match status" value="1"/>
</dbReference>
<evidence type="ECO:0000256" key="1">
    <source>
        <dbReference type="ARBA" id="ARBA00010617"/>
    </source>
</evidence>
<evidence type="ECO:0000313" key="3">
    <source>
        <dbReference type="EMBL" id="MBO8186386.1"/>
    </source>
</evidence>
<dbReference type="Proteomes" id="UP001518976">
    <property type="component" value="Unassembled WGS sequence"/>
</dbReference>
<comment type="similarity">
    <text evidence="1">Belongs to the cytochrome P450 family.</text>
</comment>
<feature type="compositionally biased region" description="Basic and acidic residues" evidence="2">
    <location>
        <begin position="151"/>
        <end position="161"/>
    </location>
</feature>
<name>A0ABS3WTD6_9ACTN</name>
<dbReference type="SUPFAM" id="SSF48264">
    <property type="entry name" value="Cytochrome P450"/>
    <property type="match status" value="1"/>
</dbReference>
<protein>
    <recommendedName>
        <fullName evidence="5">Cytochrome P450</fullName>
    </recommendedName>
</protein>
<proteinExistence type="inferred from homology"/>